<evidence type="ECO:0000313" key="2">
    <source>
        <dbReference type="Proteomes" id="UP000317636"/>
    </source>
</evidence>
<comment type="caution">
    <text evidence="1">The sequence shown here is derived from an EMBL/GenBank/DDBJ whole genome shotgun (WGS) entry which is preliminary data.</text>
</comment>
<accession>A0AC61TB05</accession>
<sequence>MTLMTVIYILNAKIGFNIPLNTSYIVGAVITVILLTAVFFMKAVKNKNENIEVDV</sequence>
<protein>
    <submittedName>
        <fullName evidence="1">Phosphorylase</fullName>
    </submittedName>
</protein>
<reference evidence="1" key="1">
    <citation type="submission" date="2019-06" db="EMBL/GenBank/DDBJ databases">
        <title>Draft genome sequence of Bacillus sp. strain MHSD28.</title>
        <authorList>
            <person name="Makuwa S.C."/>
            <person name="Serepa-Dlamini M.H."/>
        </authorList>
    </citation>
    <scope>NUCLEOTIDE SEQUENCE</scope>
    <source>
        <strain evidence="1">MHSD28</strain>
    </source>
</reference>
<dbReference type="Proteomes" id="UP000317636">
    <property type="component" value="Unassembled WGS sequence"/>
</dbReference>
<organism evidence="1 2">
    <name type="scientific">Bacillus dicomae</name>
    <dbReference type="NCBI Taxonomy" id="3088378"/>
    <lineage>
        <taxon>Bacteria</taxon>
        <taxon>Bacillati</taxon>
        <taxon>Bacillota</taxon>
        <taxon>Bacilli</taxon>
        <taxon>Bacillales</taxon>
        <taxon>Bacillaceae</taxon>
        <taxon>Bacillus</taxon>
        <taxon>Bacillus cereus group</taxon>
    </lineage>
</organism>
<keyword evidence="2" id="KW-1185">Reference proteome</keyword>
<name>A0AC61TB05_9BACI</name>
<gene>
    <name evidence="1" type="ORF">FJ659_05315</name>
</gene>
<proteinExistence type="predicted"/>
<dbReference type="EMBL" id="VHIV01000001">
    <property type="protein sequence ID" value="TPV46678.1"/>
    <property type="molecule type" value="Genomic_DNA"/>
</dbReference>
<evidence type="ECO:0000313" key="1">
    <source>
        <dbReference type="EMBL" id="TPV46678.1"/>
    </source>
</evidence>